<accession>A0ABT5DP26</accession>
<reference evidence="3 4" key="1">
    <citation type="submission" date="2022-11" db="EMBL/GenBank/DDBJ databases">
        <title>Minimal conservation of predation-associated metabolite biosynthetic gene clusters underscores biosynthetic potential of Myxococcota including descriptions for ten novel species: Archangium lansinium sp. nov., Myxococcus landrumus sp. nov., Nannocystis bai.</title>
        <authorList>
            <person name="Ahearne A."/>
            <person name="Stevens C."/>
            <person name="Dowd S."/>
        </authorList>
    </citation>
    <scope>NUCLEOTIDE SEQUENCE [LARGE SCALE GENOMIC DNA]</scope>
    <source>
        <strain evidence="3 4">NCWAL01</strain>
    </source>
</reference>
<protein>
    <submittedName>
        <fullName evidence="3">Uncharacterized protein</fullName>
    </submittedName>
</protein>
<feature type="transmembrane region" description="Helical" evidence="2">
    <location>
        <begin position="50"/>
        <end position="68"/>
    </location>
</feature>
<evidence type="ECO:0000256" key="1">
    <source>
        <dbReference type="SAM" id="MobiDB-lite"/>
    </source>
</evidence>
<keyword evidence="2" id="KW-0472">Membrane</keyword>
<keyword evidence="2" id="KW-0812">Transmembrane</keyword>
<evidence type="ECO:0000313" key="4">
    <source>
        <dbReference type="Proteomes" id="UP001221838"/>
    </source>
</evidence>
<gene>
    <name evidence="3" type="ORF">POL68_36990</name>
</gene>
<evidence type="ECO:0000256" key="2">
    <source>
        <dbReference type="SAM" id="Phobius"/>
    </source>
</evidence>
<dbReference type="InterPro" id="IPR011004">
    <property type="entry name" value="Trimer_LpxA-like_sf"/>
</dbReference>
<feature type="transmembrane region" description="Helical" evidence="2">
    <location>
        <begin position="24"/>
        <end position="44"/>
    </location>
</feature>
<name>A0ABT5DP26_9BACT</name>
<evidence type="ECO:0000313" key="3">
    <source>
        <dbReference type="EMBL" id="MDC0714121.1"/>
    </source>
</evidence>
<dbReference type="RefSeq" id="WP_272144663.1">
    <property type="nucleotide sequence ID" value="NZ_JAQNDM010000002.1"/>
</dbReference>
<feature type="compositionally biased region" description="Basic and acidic residues" evidence="1">
    <location>
        <begin position="200"/>
        <end position="212"/>
    </location>
</feature>
<feature type="region of interest" description="Disordered" evidence="1">
    <location>
        <begin position="180"/>
        <end position="212"/>
    </location>
</feature>
<organism evidence="3 4">
    <name type="scientific">Stigmatella ashevillensis</name>
    <dbReference type="NCBI Taxonomy" id="2995309"/>
    <lineage>
        <taxon>Bacteria</taxon>
        <taxon>Pseudomonadati</taxon>
        <taxon>Myxococcota</taxon>
        <taxon>Myxococcia</taxon>
        <taxon>Myxococcales</taxon>
        <taxon>Cystobacterineae</taxon>
        <taxon>Archangiaceae</taxon>
        <taxon>Stigmatella</taxon>
    </lineage>
</organism>
<comment type="caution">
    <text evidence="3">The sequence shown here is derived from an EMBL/GenBank/DDBJ whole genome shotgun (WGS) entry which is preliminary data.</text>
</comment>
<keyword evidence="2" id="KW-1133">Transmembrane helix</keyword>
<dbReference type="EMBL" id="JAQNDM010000002">
    <property type="protein sequence ID" value="MDC0714121.1"/>
    <property type="molecule type" value="Genomic_DNA"/>
</dbReference>
<keyword evidence="4" id="KW-1185">Reference proteome</keyword>
<dbReference type="SUPFAM" id="SSF51161">
    <property type="entry name" value="Trimeric LpxA-like enzymes"/>
    <property type="match status" value="1"/>
</dbReference>
<proteinExistence type="predicted"/>
<sequence length="412" mass="43404">MSEPDEGLPRHLTVAERKSRKTQIVLETVSGGLFLGSATFVAAGALTTPWLFIPAGALGLASGVVFLVRTAISKVATLEQAPRKPARIGMGADVHASARIEPGAVVEMGATVKEGAVVKSGAVVRMGATLESNATVESGAVIGWGATVESGATVQRDASVGAGATVHRNAVLSAGGHLGAGGDLHTSSTVKPPVVQAPRTEPRSEADTAADERERQIEALCDRLQAELQKGSPTLRGFLSATETSVATLRSTCRDLLSRERRLRHEVSPELMARLETERAALEQRIASAEDAQVRESLRRATAAIDEQHSQRKLLARSADRLDAELTRLCWSIEGVIAQLVQVHHAGGSGTEPELERGLERIRNELTAVTEALEAVNTEERAALRQPAPVVPVTGAGEPTFPTPVSSGRVRG</sequence>
<dbReference type="Proteomes" id="UP001221838">
    <property type="component" value="Unassembled WGS sequence"/>
</dbReference>
<feature type="region of interest" description="Disordered" evidence="1">
    <location>
        <begin position="391"/>
        <end position="412"/>
    </location>
</feature>
<dbReference type="Gene3D" id="2.160.10.10">
    <property type="entry name" value="Hexapeptide repeat proteins"/>
    <property type="match status" value="1"/>
</dbReference>